<protein>
    <submittedName>
        <fullName evidence="1">Cell division protein FtsN</fullName>
    </submittedName>
</protein>
<accession>A0A8J3EKW4</accession>
<dbReference type="EMBL" id="BMEV01000018">
    <property type="protein sequence ID" value="GGH74149.1"/>
    <property type="molecule type" value="Genomic_DNA"/>
</dbReference>
<dbReference type="Proteomes" id="UP000602050">
    <property type="component" value="Unassembled WGS sequence"/>
</dbReference>
<evidence type="ECO:0000313" key="2">
    <source>
        <dbReference type="Proteomes" id="UP000602050"/>
    </source>
</evidence>
<reference evidence="1" key="1">
    <citation type="journal article" date="2014" name="Int. J. Syst. Evol. Microbiol.">
        <title>Complete genome sequence of Corynebacterium casei LMG S-19264T (=DSM 44701T), isolated from a smear-ripened cheese.</title>
        <authorList>
            <consortium name="US DOE Joint Genome Institute (JGI-PGF)"/>
            <person name="Walter F."/>
            <person name="Albersmeier A."/>
            <person name="Kalinowski J."/>
            <person name="Ruckert C."/>
        </authorList>
    </citation>
    <scope>NUCLEOTIDE SEQUENCE</scope>
    <source>
        <strain evidence="1">CGMCC 1.12360</strain>
    </source>
</reference>
<dbReference type="InterPro" id="IPR022121">
    <property type="entry name" value="Peptidase_M73_camelysin"/>
</dbReference>
<comment type="caution">
    <text evidence="1">The sequence shown here is derived from an EMBL/GenBank/DDBJ whole genome shotgun (WGS) entry which is preliminary data.</text>
</comment>
<dbReference type="AlphaFoldDB" id="A0A8J3EKW4"/>
<name>A0A8J3EKW4_9BACI</name>
<dbReference type="RefSeq" id="WP_188391551.1">
    <property type="nucleotide sequence ID" value="NZ_BMEV01000018.1"/>
</dbReference>
<dbReference type="InterPro" id="IPR023833">
    <property type="entry name" value="Signal_pept_SipW-depend-type"/>
</dbReference>
<keyword evidence="1" id="KW-0131">Cell cycle</keyword>
<keyword evidence="2" id="KW-1185">Reference proteome</keyword>
<proteinExistence type="predicted"/>
<organism evidence="1 2">
    <name type="scientific">Compostibacillus humi</name>
    <dbReference type="NCBI Taxonomy" id="1245525"/>
    <lineage>
        <taxon>Bacteria</taxon>
        <taxon>Bacillati</taxon>
        <taxon>Bacillota</taxon>
        <taxon>Bacilli</taxon>
        <taxon>Bacillales</taxon>
        <taxon>Bacillaceae</taxon>
        <taxon>Compostibacillus</taxon>
    </lineage>
</organism>
<reference evidence="1" key="2">
    <citation type="submission" date="2020-09" db="EMBL/GenBank/DDBJ databases">
        <authorList>
            <person name="Sun Q."/>
            <person name="Zhou Y."/>
        </authorList>
    </citation>
    <scope>NUCLEOTIDE SEQUENCE</scope>
    <source>
        <strain evidence="1">CGMCC 1.12360</strain>
    </source>
</reference>
<dbReference type="Pfam" id="PF12389">
    <property type="entry name" value="Peptidase_M73"/>
    <property type="match status" value="1"/>
</dbReference>
<gene>
    <name evidence="1" type="primary">calY</name>
    <name evidence="1" type="ORF">GCM10010978_12720</name>
</gene>
<sequence>MSLKKKIGMGIASAALGISLIAGGTFAYFSATAEQTSSFASGYMELTAKPTELIDLKKFKPGDYATRTFKLKNDGNIDMKNISLDTSYSVTRDGAPVDNALANKYANSIKVMFLDNTSGDKANNIIDEMTLLELRDMTPEQLAERLEWKWSLWPFPGYYAPVEGLKAGETANFRVKFMFEETGAPQNDLQNLDLELLWTFEGFQVDGERR</sequence>
<dbReference type="NCBIfam" id="TIGR04088">
    <property type="entry name" value="cognate_SipW"/>
    <property type="match status" value="1"/>
</dbReference>
<dbReference type="GO" id="GO:0051301">
    <property type="term" value="P:cell division"/>
    <property type="evidence" value="ECO:0007669"/>
    <property type="project" value="UniProtKB-KW"/>
</dbReference>
<keyword evidence="1" id="KW-0132">Cell division</keyword>
<evidence type="ECO:0000313" key="1">
    <source>
        <dbReference type="EMBL" id="GGH74149.1"/>
    </source>
</evidence>